<evidence type="ECO:0000313" key="3">
    <source>
        <dbReference type="Proteomes" id="UP001498398"/>
    </source>
</evidence>
<feature type="compositionally biased region" description="Basic and acidic residues" evidence="1">
    <location>
        <begin position="52"/>
        <end position="70"/>
    </location>
</feature>
<sequence>MFDENAPNDSLAAHNISMPVIVGLEAAALITHGTSGIKFGPKSRMPENVTDSVDKEITERKEKSSIRANG</sequence>
<reference evidence="2 3" key="1">
    <citation type="submission" date="2024-01" db="EMBL/GenBank/DDBJ databases">
        <title>A draft genome for the cacao thread blight pathogen Marasmiellus scandens.</title>
        <authorList>
            <person name="Baruah I.K."/>
            <person name="Leung J."/>
            <person name="Bukari Y."/>
            <person name="Amoako-Attah I."/>
            <person name="Meinhardt L.W."/>
            <person name="Bailey B.A."/>
            <person name="Cohen S.P."/>
        </authorList>
    </citation>
    <scope>NUCLEOTIDE SEQUENCE [LARGE SCALE GENOMIC DNA]</scope>
    <source>
        <strain evidence="2 3">GH-19</strain>
    </source>
</reference>
<evidence type="ECO:0000256" key="1">
    <source>
        <dbReference type="SAM" id="MobiDB-lite"/>
    </source>
</evidence>
<accession>A0ABR1J9S2</accession>
<organism evidence="2 3">
    <name type="scientific">Marasmiellus scandens</name>
    <dbReference type="NCBI Taxonomy" id="2682957"/>
    <lineage>
        <taxon>Eukaryota</taxon>
        <taxon>Fungi</taxon>
        <taxon>Dikarya</taxon>
        <taxon>Basidiomycota</taxon>
        <taxon>Agaricomycotina</taxon>
        <taxon>Agaricomycetes</taxon>
        <taxon>Agaricomycetidae</taxon>
        <taxon>Agaricales</taxon>
        <taxon>Marasmiineae</taxon>
        <taxon>Omphalotaceae</taxon>
        <taxon>Marasmiellus</taxon>
    </lineage>
</organism>
<name>A0ABR1J9S2_9AGAR</name>
<evidence type="ECO:0000313" key="2">
    <source>
        <dbReference type="EMBL" id="KAK7451071.1"/>
    </source>
</evidence>
<feature type="region of interest" description="Disordered" evidence="1">
    <location>
        <begin position="40"/>
        <end position="70"/>
    </location>
</feature>
<gene>
    <name evidence="2" type="ORF">VKT23_012746</name>
</gene>
<protein>
    <submittedName>
        <fullName evidence="2">Uncharacterized protein</fullName>
    </submittedName>
</protein>
<comment type="caution">
    <text evidence="2">The sequence shown here is derived from an EMBL/GenBank/DDBJ whole genome shotgun (WGS) entry which is preliminary data.</text>
</comment>
<dbReference type="Proteomes" id="UP001498398">
    <property type="component" value="Unassembled WGS sequence"/>
</dbReference>
<keyword evidence="3" id="KW-1185">Reference proteome</keyword>
<dbReference type="EMBL" id="JBANRG010000032">
    <property type="protein sequence ID" value="KAK7451071.1"/>
    <property type="molecule type" value="Genomic_DNA"/>
</dbReference>
<proteinExistence type="predicted"/>